<evidence type="ECO:0008006" key="4">
    <source>
        <dbReference type="Google" id="ProtNLM"/>
    </source>
</evidence>
<evidence type="ECO:0000313" key="2">
    <source>
        <dbReference type="EMBL" id="QEC74937.1"/>
    </source>
</evidence>
<dbReference type="EMBL" id="CP042437">
    <property type="protein sequence ID" value="QEC74937.1"/>
    <property type="molecule type" value="Genomic_DNA"/>
</dbReference>
<proteinExistence type="predicted"/>
<feature type="region of interest" description="Disordered" evidence="1">
    <location>
        <begin position="1"/>
        <end position="41"/>
    </location>
</feature>
<name>A0A5B8VTK5_9SPHI</name>
<dbReference type="AlphaFoldDB" id="A0A5B8VTK5"/>
<gene>
    <name evidence="2" type="ORF">FSB76_02870</name>
</gene>
<evidence type="ECO:0000256" key="1">
    <source>
        <dbReference type="SAM" id="MobiDB-lite"/>
    </source>
</evidence>
<dbReference type="Proteomes" id="UP000321362">
    <property type="component" value="Chromosome"/>
</dbReference>
<sequence length="75" mass="8598">MAKSQATFMKKQLEKNRQKKKEDKEQRKQERQQNGGGSDLESMMAYVNEFGEIVSTPPEKKYNPACLAILCSVIM</sequence>
<evidence type="ECO:0000313" key="3">
    <source>
        <dbReference type="Proteomes" id="UP000321362"/>
    </source>
</evidence>
<dbReference type="KEGG" id="mgk:FSB76_02870"/>
<reference evidence="2 3" key="1">
    <citation type="journal article" date="2013" name="J. Microbiol.">
        <title>Mucilaginibacter ginsenosidivorax sp. nov., with ginsenoside converting activity isolated from sediment.</title>
        <authorList>
            <person name="Kim J.K."/>
            <person name="Choi T.E."/>
            <person name="Liu Q.M."/>
            <person name="Park H.Y."/>
            <person name="Yi T.H."/>
            <person name="Yoon M.H."/>
            <person name="Kim S.C."/>
            <person name="Im W.T."/>
        </authorList>
    </citation>
    <scope>NUCLEOTIDE SEQUENCE [LARGE SCALE GENOMIC DNA]</scope>
    <source>
        <strain evidence="2 3">KHI28</strain>
    </source>
</reference>
<dbReference type="OrthoDB" id="799760at2"/>
<accession>A0A5B8VTK5</accession>
<dbReference type="RefSeq" id="WP_147052095.1">
    <property type="nucleotide sequence ID" value="NZ_CP042437.1"/>
</dbReference>
<organism evidence="2 3">
    <name type="scientific">Mucilaginibacter ginsenosidivorax</name>
    <dbReference type="NCBI Taxonomy" id="862126"/>
    <lineage>
        <taxon>Bacteria</taxon>
        <taxon>Pseudomonadati</taxon>
        <taxon>Bacteroidota</taxon>
        <taxon>Sphingobacteriia</taxon>
        <taxon>Sphingobacteriales</taxon>
        <taxon>Sphingobacteriaceae</taxon>
        <taxon>Mucilaginibacter</taxon>
    </lineage>
</organism>
<keyword evidence="3" id="KW-1185">Reference proteome</keyword>
<protein>
    <recommendedName>
        <fullName evidence="4">Cold-shock protein</fullName>
    </recommendedName>
</protein>
<feature type="compositionally biased region" description="Basic and acidic residues" evidence="1">
    <location>
        <begin position="11"/>
        <end position="31"/>
    </location>
</feature>